<accession>A0A0P9CY37</accession>
<protein>
    <submittedName>
        <fullName evidence="1">Uncharacterized protein</fullName>
    </submittedName>
</protein>
<keyword evidence="2" id="KW-1185">Reference proteome</keyword>
<proteinExistence type="predicted"/>
<dbReference type="Gene3D" id="1.25.40.10">
    <property type="entry name" value="Tetratricopeptide repeat domain"/>
    <property type="match status" value="1"/>
</dbReference>
<dbReference type="SUPFAM" id="SSF160246">
    <property type="entry name" value="EspE N-terminal domain-like"/>
    <property type="match status" value="1"/>
</dbReference>
<gene>
    <name evidence="1" type="ORF">SE17_22115</name>
</gene>
<organism evidence="1 2">
    <name type="scientific">Kouleothrix aurantiaca</name>
    <dbReference type="NCBI Taxonomy" id="186479"/>
    <lineage>
        <taxon>Bacteria</taxon>
        <taxon>Bacillati</taxon>
        <taxon>Chloroflexota</taxon>
        <taxon>Chloroflexia</taxon>
        <taxon>Chloroflexales</taxon>
        <taxon>Roseiflexineae</taxon>
        <taxon>Roseiflexaceae</taxon>
        <taxon>Kouleothrix</taxon>
    </lineage>
</organism>
<sequence>MMRHITVQKALTNLPSTDRDAVFTTMMDVVRANPGHAQAWLYLGLCSDTLAQRRDCLERALRLDPLDPSIHAAMHEVQEQEAAAMRTLLSGCRPLAAPPPMHAPKHIGTYFQAYGVEDEYIQQALRIQRTAPLSGRRPLLGEILVAQGWISPERAAQLLIHQTQLRVEAGTFERPVMLGEFLVRKGYISIEQLHTAMLAQLRIIQAGSYCRLGEVLLNEHQITEAQLKQALHQQEEEYKTLLY</sequence>
<dbReference type="InterPro" id="IPR011990">
    <property type="entry name" value="TPR-like_helical_dom_sf"/>
</dbReference>
<dbReference type="EMBL" id="LJCR01000984">
    <property type="protein sequence ID" value="KPV51283.1"/>
    <property type="molecule type" value="Genomic_DNA"/>
</dbReference>
<evidence type="ECO:0000313" key="2">
    <source>
        <dbReference type="Proteomes" id="UP000050509"/>
    </source>
</evidence>
<name>A0A0P9CY37_9CHLR</name>
<dbReference type="AlphaFoldDB" id="A0A0P9CY37"/>
<dbReference type="Proteomes" id="UP000050509">
    <property type="component" value="Unassembled WGS sequence"/>
</dbReference>
<dbReference type="InterPro" id="IPR037257">
    <property type="entry name" value="T2SS_E_N_sf"/>
</dbReference>
<comment type="caution">
    <text evidence="1">The sequence shown here is derived from an EMBL/GenBank/DDBJ whole genome shotgun (WGS) entry which is preliminary data.</text>
</comment>
<evidence type="ECO:0000313" key="1">
    <source>
        <dbReference type="EMBL" id="KPV51283.1"/>
    </source>
</evidence>
<reference evidence="1 2" key="1">
    <citation type="submission" date="2015-09" db="EMBL/GenBank/DDBJ databases">
        <title>Draft genome sequence of Kouleothrix aurantiaca JCM 19913.</title>
        <authorList>
            <person name="Hemp J."/>
        </authorList>
    </citation>
    <scope>NUCLEOTIDE SEQUENCE [LARGE SCALE GENOMIC DNA]</scope>
    <source>
        <strain evidence="1 2">COM-B</strain>
    </source>
</reference>